<dbReference type="SUPFAM" id="SSF53167">
    <property type="entry name" value="Purine and uridine phosphorylases"/>
    <property type="match status" value="1"/>
</dbReference>
<gene>
    <name evidence="1" type="ORF">EHQ62_09985</name>
</gene>
<evidence type="ECO:0000313" key="1">
    <source>
        <dbReference type="EMBL" id="TGL64925.1"/>
    </source>
</evidence>
<dbReference type="InterPro" id="IPR049539">
    <property type="entry name" value="SPL"/>
</dbReference>
<proteinExistence type="predicted"/>
<dbReference type="GO" id="GO:0009116">
    <property type="term" value="P:nucleoside metabolic process"/>
    <property type="evidence" value="ECO:0007669"/>
    <property type="project" value="InterPro"/>
</dbReference>
<dbReference type="GO" id="GO:0042601">
    <property type="term" value="C:endospore-forming forespore"/>
    <property type="evidence" value="ECO:0007669"/>
    <property type="project" value="TreeGrafter"/>
</dbReference>
<name>A0A4Z0ZXR1_9LEPT</name>
<dbReference type="GO" id="GO:0051539">
    <property type="term" value="F:4 iron, 4 sulfur cluster binding"/>
    <property type="evidence" value="ECO:0007669"/>
    <property type="project" value="TreeGrafter"/>
</dbReference>
<sequence length="288" mass="33222">MPSLFFALLSEAKPWIQKTKVTPLSHSGKFRIYQNESTYIIISGPGKIPMALAVSEFASLLSKETRNQMKIWNLGIAGGNMAKTNVGDFYWIHKIRDFASQKDYYPERIQSSSFKKETNLTTFDRPVSKVQTDNRFQVIQEKELETISLVDMEGSGFFEAASLYFPLENIAIGKQISDFLEGRFCKENQVEEMMGSILDPLFEEWNTPLPWMEEDVMETKIWPDISRRLANLRLTETMKHDLKKSLRFFHLRNPNAPIPPPDMGFPQTIKSKSDLKLFLAGWKEKLHA</sequence>
<comment type="caution">
    <text evidence="1">The sequence shown here is derived from an EMBL/GenBank/DDBJ whole genome shotgun (WGS) entry which is preliminary data.</text>
</comment>
<keyword evidence="2" id="KW-1185">Reference proteome</keyword>
<dbReference type="PANTHER" id="PTHR37822">
    <property type="entry name" value="SPORE PHOTOPRODUCT LYASE-RELATED"/>
    <property type="match status" value="1"/>
</dbReference>
<dbReference type="AlphaFoldDB" id="A0A4Z0ZXR1"/>
<dbReference type="GO" id="GO:0003913">
    <property type="term" value="F:DNA photolyase activity"/>
    <property type="evidence" value="ECO:0007669"/>
    <property type="project" value="TreeGrafter"/>
</dbReference>
<dbReference type="RefSeq" id="WP_135642426.1">
    <property type="nucleotide sequence ID" value="NZ_RQGH01000026.1"/>
</dbReference>
<dbReference type="InterPro" id="IPR035994">
    <property type="entry name" value="Nucleoside_phosphorylase_sf"/>
</dbReference>
<reference evidence="1" key="1">
    <citation type="journal article" date="2019" name="PLoS Negl. Trop. Dis.">
        <title>Revisiting the worldwide diversity of Leptospira species in the environment.</title>
        <authorList>
            <person name="Vincent A.T."/>
            <person name="Schiettekatte O."/>
            <person name="Bourhy P."/>
            <person name="Veyrier F.J."/>
            <person name="Picardeau M."/>
        </authorList>
    </citation>
    <scope>NUCLEOTIDE SEQUENCE [LARGE SCALE GENOMIC DNA]</scope>
    <source>
        <strain evidence="1">201702451</strain>
    </source>
</reference>
<dbReference type="PANTHER" id="PTHR37822:SF2">
    <property type="entry name" value="SPORE PHOTOPRODUCT LYASE"/>
    <property type="match status" value="1"/>
</dbReference>
<dbReference type="Proteomes" id="UP000297567">
    <property type="component" value="Unassembled WGS sequence"/>
</dbReference>
<evidence type="ECO:0000313" key="2">
    <source>
        <dbReference type="Proteomes" id="UP000297567"/>
    </source>
</evidence>
<dbReference type="GO" id="GO:1904047">
    <property type="term" value="F:S-adenosyl-L-methionine binding"/>
    <property type="evidence" value="ECO:0007669"/>
    <property type="project" value="TreeGrafter"/>
</dbReference>
<accession>A0A4Z0ZXR1</accession>
<dbReference type="Gene3D" id="3.40.50.1580">
    <property type="entry name" value="Nucleoside phosphorylase domain"/>
    <property type="match status" value="1"/>
</dbReference>
<protein>
    <submittedName>
        <fullName evidence="1">Phosphorylase</fullName>
    </submittedName>
</protein>
<organism evidence="1 2">
    <name type="scientific">Leptospira jelokensis</name>
    <dbReference type="NCBI Taxonomy" id="2484931"/>
    <lineage>
        <taxon>Bacteria</taxon>
        <taxon>Pseudomonadati</taxon>
        <taxon>Spirochaetota</taxon>
        <taxon>Spirochaetia</taxon>
        <taxon>Leptospirales</taxon>
        <taxon>Leptospiraceae</taxon>
        <taxon>Leptospira</taxon>
    </lineage>
</organism>
<dbReference type="EMBL" id="RQGH01000026">
    <property type="protein sequence ID" value="TGL64925.1"/>
    <property type="molecule type" value="Genomic_DNA"/>
</dbReference>